<gene>
    <name evidence="6" type="ORF">RD792_009637</name>
</gene>
<dbReference type="Pfam" id="PF01150">
    <property type="entry name" value="GDA1_CD39"/>
    <property type="match status" value="1"/>
</dbReference>
<evidence type="ECO:0000256" key="5">
    <source>
        <dbReference type="SAM" id="Phobius"/>
    </source>
</evidence>
<organism evidence="6 7">
    <name type="scientific">Penstemon davidsonii</name>
    <dbReference type="NCBI Taxonomy" id="160366"/>
    <lineage>
        <taxon>Eukaryota</taxon>
        <taxon>Viridiplantae</taxon>
        <taxon>Streptophyta</taxon>
        <taxon>Embryophyta</taxon>
        <taxon>Tracheophyta</taxon>
        <taxon>Spermatophyta</taxon>
        <taxon>Magnoliopsida</taxon>
        <taxon>eudicotyledons</taxon>
        <taxon>Gunneridae</taxon>
        <taxon>Pentapetalae</taxon>
        <taxon>asterids</taxon>
        <taxon>lamiids</taxon>
        <taxon>Lamiales</taxon>
        <taxon>Plantaginaceae</taxon>
        <taxon>Cheloneae</taxon>
        <taxon>Penstemon</taxon>
    </lineage>
</organism>
<dbReference type="PANTHER" id="PTHR11782:SF83">
    <property type="entry name" value="GUANOSINE-DIPHOSPHATASE"/>
    <property type="match status" value="1"/>
</dbReference>
<keyword evidence="2 3" id="KW-0378">Hydrolase</keyword>
<feature type="transmembrane region" description="Helical" evidence="5">
    <location>
        <begin position="86"/>
        <end position="106"/>
    </location>
</feature>
<feature type="compositionally biased region" description="Gly residues" evidence="4">
    <location>
        <begin position="30"/>
        <end position="41"/>
    </location>
</feature>
<evidence type="ECO:0000256" key="3">
    <source>
        <dbReference type="RuleBase" id="RU003833"/>
    </source>
</evidence>
<comment type="caution">
    <text evidence="6">The sequence shown here is derived from an EMBL/GenBank/DDBJ whole genome shotgun (WGS) entry which is preliminary data.</text>
</comment>
<dbReference type="InterPro" id="IPR000407">
    <property type="entry name" value="GDA1_CD39_NTPase"/>
</dbReference>
<evidence type="ECO:0000256" key="4">
    <source>
        <dbReference type="SAM" id="MobiDB-lite"/>
    </source>
</evidence>
<proteinExistence type="inferred from homology"/>
<keyword evidence="5" id="KW-0472">Membrane</keyword>
<evidence type="ECO:0000313" key="6">
    <source>
        <dbReference type="EMBL" id="KAK4482479.1"/>
    </source>
</evidence>
<evidence type="ECO:0000256" key="2">
    <source>
        <dbReference type="ARBA" id="ARBA00022801"/>
    </source>
</evidence>
<keyword evidence="7" id="KW-1185">Reference proteome</keyword>
<dbReference type="Gene3D" id="3.30.420.150">
    <property type="entry name" value="Exopolyphosphatase. Domain 2"/>
    <property type="match status" value="1"/>
</dbReference>
<keyword evidence="5" id="KW-1133">Transmembrane helix</keyword>
<dbReference type="Proteomes" id="UP001291926">
    <property type="component" value="Unassembled WGS sequence"/>
</dbReference>
<dbReference type="CDD" id="cd24041">
    <property type="entry name" value="ASKHA_NBD_AtAPY1-like"/>
    <property type="match status" value="1"/>
</dbReference>
<dbReference type="PANTHER" id="PTHR11782">
    <property type="entry name" value="ADENOSINE/GUANOSINE DIPHOSPHATASE"/>
    <property type="match status" value="1"/>
</dbReference>
<name>A0ABR0CZK9_9LAMI</name>
<evidence type="ECO:0000256" key="1">
    <source>
        <dbReference type="ARBA" id="ARBA00009283"/>
    </source>
</evidence>
<protein>
    <recommendedName>
        <fullName evidence="8">Apyrase</fullName>
    </recommendedName>
</protein>
<accession>A0ABR0CZK9</accession>
<sequence length="529" mass="57587">MPIQFHHLQEIPGIEEEELEPVRETQPLKPGGGGGGGGGGNVQIRYRSPSAAELLEAQEQVQMEKTMKRNRQQESLSDSIRKWRGAILLVLVPVLLISFVLFLMPAKPYSESMESFSRKFSPDFMSKRYAVIFDAGSSGSRVHVFCFNQKLDLVPLGNDLELFLQRKPGLSAYASDPKAAANSLSDLLTKAEAVVPLELRPNTPVRVGATAGLRLLEGDTSDRILQAVRDFLKNKSSFKSKADSVKVLDGNQEGAYQWVTINYLLGNLGKDYSGTVGVVDLGGGSVQMAYAISESEAAKAPKISGGEESYVQKMYLKGRNYYLYVHSYLQYGLLAARAEILKVDEGSGNPCILAGYNGSYKYGNSAFPASALPSGSSLSKCREVTIKALKVNESSCTHMKCTFGGVWNGGGGDGQKNLFVASFFFDRAAEAGFIDPSLAVAKVKPADFEDAAKRACETSLESAKSVYPRVEPDNLPYLCMDLVYQYTLLVDGFGLDSWQTITLVKRVEYQNSQVEAAWPLGNAIEAVSS</sequence>
<dbReference type="EMBL" id="JAYDYQ010002534">
    <property type="protein sequence ID" value="KAK4482479.1"/>
    <property type="molecule type" value="Genomic_DNA"/>
</dbReference>
<dbReference type="Gene3D" id="3.30.420.40">
    <property type="match status" value="1"/>
</dbReference>
<dbReference type="PROSITE" id="PS01238">
    <property type="entry name" value="GDA1_CD39_NTPASE"/>
    <property type="match status" value="1"/>
</dbReference>
<reference evidence="6 7" key="1">
    <citation type="journal article" date="2023" name="bioRxiv">
        <title>Genome report: Whole genome sequence and annotation of Penstemon davidsonii.</title>
        <authorList>
            <person name="Ostevik K.L."/>
            <person name="Alabady M."/>
            <person name="Zhang M."/>
            <person name="Rausher M.D."/>
        </authorList>
    </citation>
    <scope>NUCLEOTIDE SEQUENCE [LARGE SCALE GENOMIC DNA]</scope>
    <source>
        <strain evidence="6">DNT005</strain>
        <tissue evidence="6">Whole leaf</tissue>
    </source>
</reference>
<comment type="similarity">
    <text evidence="1 3">Belongs to the GDA1/CD39 NTPase family.</text>
</comment>
<keyword evidence="5" id="KW-0812">Transmembrane</keyword>
<feature type="region of interest" description="Disordered" evidence="4">
    <location>
        <begin position="14"/>
        <end position="43"/>
    </location>
</feature>
<evidence type="ECO:0000313" key="7">
    <source>
        <dbReference type="Proteomes" id="UP001291926"/>
    </source>
</evidence>
<evidence type="ECO:0008006" key="8">
    <source>
        <dbReference type="Google" id="ProtNLM"/>
    </source>
</evidence>